<evidence type="ECO:0000313" key="2">
    <source>
        <dbReference type="EMBL" id="EGD60101.1"/>
    </source>
</evidence>
<evidence type="ECO:0000256" key="1">
    <source>
        <dbReference type="SAM" id="Phobius"/>
    </source>
</evidence>
<feature type="transmembrane region" description="Helical" evidence="1">
    <location>
        <begin position="146"/>
        <end position="164"/>
    </location>
</feature>
<feature type="transmembrane region" description="Helical" evidence="1">
    <location>
        <begin position="436"/>
        <end position="455"/>
    </location>
</feature>
<keyword evidence="3" id="KW-1185">Reference proteome</keyword>
<dbReference type="STRING" id="983920.Y88_1975"/>
<feature type="transmembrane region" description="Helical" evidence="1">
    <location>
        <begin position="404"/>
        <end position="424"/>
    </location>
</feature>
<proteinExistence type="predicted"/>
<gene>
    <name evidence="2" type="ORF">Y88_1975</name>
</gene>
<dbReference type="AlphaFoldDB" id="F1Z5J1"/>
<evidence type="ECO:0000313" key="3">
    <source>
        <dbReference type="Proteomes" id="UP000004728"/>
    </source>
</evidence>
<reference evidence="2 3" key="1">
    <citation type="journal article" date="2012" name="J. Bacteriol.">
        <title>Draft Genome Sequence of Novosphingobium nitrogenifigens Y88T.</title>
        <authorList>
            <person name="Strabala T.J."/>
            <person name="Macdonald L."/>
            <person name="Liu V."/>
            <person name="Smit A.M."/>
        </authorList>
    </citation>
    <scope>NUCLEOTIDE SEQUENCE [LARGE SCALE GENOMIC DNA]</scope>
    <source>
        <strain evidence="2 3">DSM 19370</strain>
    </source>
</reference>
<keyword evidence="1" id="KW-1133">Transmembrane helix</keyword>
<keyword evidence="1" id="KW-0472">Membrane</keyword>
<dbReference type="eggNOG" id="COG1287">
    <property type="taxonomic scope" value="Bacteria"/>
</dbReference>
<feature type="transmembrane region" description="Helical" evidence="1">
    <location>
        <begin position="113"/>
        <end position="134"/>
    </location>
</feature>
<sequence length="601" mass="64216">MPSLSLTRGRTMAKPAPTAAAGWPWRVLIMWLVLAAVLLLVNAQGIVLERFGDPDDALRLVEVRDLLGGQSWFDVHQYRIAPPEGVAMHWSRLVDIPLATGILVLRPLLGDHLAELVTVVMVPLLTLLCTLMLIGRLAARFFDAETVGIACLVTGIAGPLLFQMTPLRIDHHGWQIVLALAALNGLSLRDPVRGGLVVGGALAALLAISIEGLPLTVVFLGVLALRGLLSPKTGFTGLFAAAATLALAGIGIFLGTRGTADLATHCDQISPVHLALFAWIALGTGVLAFVAPRRLSVALPLLGVIGAGTLALFLGAAPQCKGGAFVALDPMVRKYWYEGVSEGMPFWRLPMANAAETLLMPLIGLIATALLWRDARSQEERLWWRDHALVLAGAWLIGLMVSRAGATACGFAAVPTAAVALRWIVALRDVPPARRIAGYLGIMLMLLPPLPVVAWNRVSGLLAAPSATPQPMTMSGCRYAQAAQALDKLPPTDLFAPLDIGPDLILRTHDTVVATGHHRGSAGMRDVIAAFIGTPEEAHAIIRRRHTPLIVVCPDITEPATYIHYAPDGFMARLLKGQAPSWLEPVDLAPGSHMKFWRVKN</sequence>
<dbReference type="InParanoid" id="F1Z5J1"/>
<feature type="transmembrane region" description="Helical" evidence="1">
    <location>
        <begin position="196"/>
        <end position="223"/>
    </location>
</feature>
<protein>
    <recommendedName>
        <fullName evidence="4">AcrB/AcrD/AcrF family protein</fullName>
    </recommendedName>
</protein>
<accession>F1Z5J1</accession>
<organism evidence="2 3">
    <name type="scientific">Novosphingobium nitrogenifigens DSM 19370</name>
    <dbReference type="NCBI Taxonomy" id="983920"/>
    <lineage>
        <taxon>Bacteria</taxon>
        <taxon>Pseudomonadati</taxon>
        <taxon>Pseudomonadota</taxon>
        <taxon>Alphaproteobacteria</taxon>
        <taxon>Sphingomonadales</taxon>
        <taxon>Sphingomonadaceae</taxon>
        <taxon>Novosphingobium</taxon>
    </lineage>
</organism>
<dbReference type="EMBL" id="AEWJ01000023">
    <property type="protein sequence ID" value="EGD60101.1"/>
    <property type="molecule type" value="Genomic_DNA"/>
</dbReference>
<feature type="transmembrane region" description="Helical" evidence="1">
    <location>
        <begin position="274"/>
        <end position="291"/>
    </location>
</feature>
<feature type="transmembrane region" description="Helical" evidence="1">
    <location>
        <begin position="351"/>
        <end position="370"/>
    </location>
</feature>
<evidence type="ECO:0008006" key="4">
    <source>
        <dbReference type="Google" id="ProtNLM"/>
    </source>
</evidence>
<feature type="transmembrane region" description="Helical" evidence="1">
    <location>
        <begin position="235"/>
        <end position="254"/>
    </location>
</feature>
<keyword evidence="1" id="KW-0812">Transmembrane</keyword>
<name>F1Z5J1_9SPHN</name>
<comment type="caution">
    <text evidence="2">The sequence shown here is derived from an EMBL/GenBank/DDBJ whole genome shotgun (WGS) entry which is preliminary data.</text>
</comment>
<dbReference type="Proteomes" id="UP000004728">
    <property type="component" value="Unassembled WGS sequence"/>
</dbReference>
<feature type="transmembrane region" description="Helical" evidence="1">
    <location>
        <begin position="298"/>
        <end position="317"/>
    </location>
</feature>
<dbReference type="HOGENOM" id="CLU_451183_0_0_5"/>